<feature type="compositionally biased region" description="Basic and acidic residues" evidence="1">
    <location>
        <begin position="13"/>
        <end position="33"/>
    </location>
</feature>
<gene>
    <name evidence="2" type="ORF">K435DRAFT_797791</name>
</gene>
<feature type="compositionally biased region" description="Pro residues" evidence="1">
    <location>
        <begin position="1"/>
        <end position="11"/>
    </location>
</feature>
<feature type="region of interest" description="Disordered" evidence="1">
    <location>
        <begin position="1"/>
        <end position="42"/>
    </location>
</feature>
<dbReference type="Proteomes" id="UP000297245">
    <property type="component" value="Unassembled WGS sequence"/>
</dbReference>
<evidence type="ECO:0000256" key="1">
    <source>
        <dbReference type="SAM" id="MobiDB-lite"/>
    </source>
</evidence>
<dbReference type="EMBL" id="ML179189">
    <property type="protein sequence ID" value="THU95921.1"/>
    <property type="molecule type" value="Genomic_DNA"/>
</dbReference>
<dbReference type="AlphaFoldDB" id="A0A4S8M214"/>
<organism evidence="2 3">
    <name type="scientific">Dendrothele bispora (strain CBS 962.96)</name>
    <dbReference type="NCBI Taxonomy" id="1314807"/>
    <lineage>
        <taxon>Eukaryota</taxon>
        <taxon>Fungi</taxon>
        <taxon>Dikarya</taxon>
        <taxon>Basidiomycota</taxon>
        <taxon>Agaricomycotina</taxon>
        <taxon>Agaricomycetes</taxon>
        <taxon>Agaricomycetidae</taxon>
        <taxon>Agaricales</taxon>
        <taxon>Agaricales incertae sedis</taxon>
        <taxon>Dendrothele</taxon>
    </lineage>
</organism>
<proteinExistence type="predicted"/>
<sequence length="116" mass="12863">MGPVDGPPPSTEPVERNEPGKNEDGENEARKESTNFQRQGEVPIAFEINEAGEIVLEGFTASKDRKELSKEELCEAYVWASKDEIAKQDPIASQLLHEYKTQNFVSTSEPVVVNAD</sequence>
<name>A0A4S8M214_DENBC</name>
<keyword evidence="3" id="KW-1185">Reference proteome</keyword>
<evidence type="ECO:0000313" key="3">
    <source>
        <dbReference type="Proteomes" id="UP000297245"/>
    </source>
</evidence>
<evidence type="ECO:0000313" key="2">
    <source>
        <dbReference type="EMBL" id="THU95921.1"/>
    </source>
</evidence>
<feature type="non-terminal residue" evidence="2">
    <location>
        <position position="116"/>
    </location>
</feature>
<accession>A0A4S8M214</accession>
<reference evidence="2 3" key="1">
    <citation type="journal article" date="2019" name="Nat. Ecol. Evol.">
        <title>Megaphylogeny resolves global patterns of mushroom evolution.</title>
        <authorList>
            <person name="Varga T."/>
            <person name="Krizsan K."/>
            <person name="Foldi C."/>
            <person name="Dima B."/>
            <person name="Sanchez-Garcia M."/>
            <person name="Sanchez-Ramirez S."/>
            <person name="Szollosi G.J."/>
            <person name="Szarkandi J.G."/>
            <person name="Papp V."/>
            <person name="Albert L."/>
            <person name="Andreopoulos W."/>
            <person name="Angelini C."/>
            <person name="Antonin V."/>
            <person name="Barry K.W."/>
            <person name="Bougher N.L."/>
            <person name="Buchanan P."/>
            <person name="Buyck B."/>
            <person name="Bense V."/>
            <person name="Catcheside P."/>
            <person name="Chovatia M."/>
            <person name="Cooper J."/>
            <person name="Damon W."/>
            <person name="Desjardin D."/>
            <person name="Finy P."/>
            <person name="Geml J."/>
            <person name="Haridas S."/>
            <person name="Hughes K."/>
            <person name="Justo A."/>
            <person name="Karasinski D."/>
            <person name="Kautmanova I."/>
            <person name="Kiss B."/>
            <person name="Kocsube S."/>
            <person name="Kotiranta H."/>
            <person name="LaButti K.M."/>
            <person name="Lechner B.E."/>
            <person name="Liimatainen K."/>
            <person name="Lipzen A."/>
            <person name="Lukacs Z."/>
            <person name="Mihaltcheva S."/>
            <person name="Morgado L.N."/>
            <person name="Niskanen T."/>
            <person name="Noordeloos M.E."/>
            <person name="Ohm R.A."/>
            <person name="Ortiz-Santana B."/>
            <person name="Ovrebo C."/>
            <person name="Racz N."/>
            <person name="Riley R."/>
            <person name="Savchenko A."/>
            <person name="Shiryaev A."/>
            <person name="Soop K."/>
            <person name="Spirin V."/>
            <person name="Szebenyi C."/>
            <person name="Tomsovsky M."/>
            <person name="Tulloss R.E."/>
            <person name="Uehling J."/>
            <person name="Grigoriev I.V."/>
            <person name="Vagvolgyi C."/>
            <person name="Papp T."/>
            <person name="Martin F.M."/>
            <person name="Miettinen O."/>
            <person name="Hibbett D.S."/>
            <person name="Nagy L.G."/>
        </authorList>
    </citation>
    <scope>NUCLEOTIDE SEQUENCE [LARGE SCALE GENOMIC DNA]</scope>
    <source>
        <strain evidence="2 3">CBS 962.96</strain>
    </source>
</reference>
<protein>
    <submittedName>
        <fullName evidence="2">Uncharacterized protein</fullName>
    </submittedName>
</protein>